<dbReference type="Proteomes" id="UP000076574">
    <property type="component" value="Unassembled WGS sequence"/>
</dbReference>
<evidence type="ECO:0000313" key="2">
    <source>
        <dbReference type="EMBL" id="KZD25854.1"/>
    </source>
</evidence>
<feature type="region of interest" description="Disordered" evidence="1">
    <location>
        <begin position="64"/>
        <end position="83"/>
    </location>
</feature>
<gene>
    <name evidence="2" type="ORF">A4A58_00225</name>
</gene>
<keyword evidence="3" id="KW-1185">Reference proteome</keyword>
<protein>
    <recommendedName>
        <fullName evidence="4">3',5'-cyclic-nucleotide phosphodiesterase</fullName>
    </recommendedName>
</protein>
<comment type="caution">
    <text evidence="2">The sequence shown here is derived from an EMBL/GenBank/DDBJ whole genome shotgun (WGS) entry which is preliminary data.</text>
</comment>
<dbReference type="EMBL" id="LVYV01000001">
    <property type="protein sequence ID" value="KZD25854.1"/>
    <property type="molecule type" value="Genomic_DNA"/>
</dbReference>
<dbReference type="STRING" id="943830.A4A58_00225"/>
<evidence type="ECO:0000313" key="3">
    <source>
        <dbReference type="Proteomes" id="UP000076574"/>
    </source>
</evidence>
<feature type="compositionally biased region" description="Basic residues" evidence="1">
    <location>
        <begin position="69"/>
        <end position="83"/>
    </location>
</feature>
<evidence type="ECO:0008006" key="4">
    <source>
        <dbReference type="Google" id="ProtNLM"/>
    </source>
</evidence>
<dbReference type="OrthoDB" id="8245037at2"/>
<reference evidence="2 3" key="1">
    <citation type="submission" date="2016-03" db="EMBL/GenBank/DDBJ databases">
        <title>Microsymbionts genomes from the relict species Vavilovia formosa (Stev.) Fed.</title>
        <authorList>
            <person name="Kopat V."/>
            <person name="Chirak E."/>
            <person name="Kimeklis A."/>
            <person name="Andronov E."/>
        </authorList>
    </citation>
    <scope>NUCLEOTIDE SEQUENCE [LARGE SCALE GENOMIC DNA]</scope>
    <source>
        <strain evidence="2 3">Vaf07</strain>
    </source>
</reference>
<organism evidence="2 3">
    <name type="scientific">Tardiphaga robiniae</name>
    <dbReference type="NCBI Taxonomy" id="943830"/>
    <lineage>
        <taxon>Bacteria</taxon>
        <taxon>Pseudomonadati</taxon>
        <taxon>Pseudomonadota</taxon>
        <taxon>Alphaproteobacteria</taxon>
        <taxon>Hyphomicrobiales</taxon>
        <taxon>Nitrobacteraceae</taxon>
        <taxon>Tardiphaga</taxon>
    </lineage>
</organism>
<proteinExistence type="predicted"/>
<evidence type="ECO:0000256" key="1">
    <source>
        <dbReference type="SAM" id="MobiDB-lite"/>
    </source>
</evidence>
<sequence length="83" mass="8975">MIGASFLATPSQAYTEDQQQLCTGDAFRLCSSAIPDVDRVTACMVQKRAQLSPGCAQFFRATPASARKPAVKSRRAKKPTRPS</sequence>
<name>A0A161QW09_9BRAD</name>
<accession>A0A161QW09</accession>
<dbReference type="AlphaFoldDB" id="A0A161QW09"/>